<evidence type="ECO:0000313" key="1">
    <source>
        <dbReference type="EMBL" id="QHU12827.1"/>
    </source>
</evidence>
<accession>A0A6C0K824</accession>
<protein>
    <submittedName>
        <fullName evidence="1">Uncharacterized protein</fullName>
    </submittedName>
</protein>
<sequence length="190" mass="21825">MEWLIPTQTLQVDNIQFGTLIQTSKPLVPLAYKDNDIRFSSLSLLLPILTIKSYDKMTGQLILFLGNSQHTLTKLALIQEMFISAVELHHNTWFPSRRANVNIKSGFQQMIRGSEIHLYCPTQSEIMQSVPFFHNDMWSTTGIQKELLVAGKQVRIAVRIQGISFLLQQNSDIWSGKYRIQHKILSILLK</sequence>
<dbReference type="AlphaFoldDB" id="A0A6C0K824"/>
<reference evidence="1" key="1">
    <citation type="journal article" date="2020" name="Nature">
        <title>Giant virus diversity and host interactions through global metagenomics.</title>
        <authorList>
            <person name="Schulz F."/>
            <person name="Roux S."/>
            <person name="Paez-Espino D."/>
            <person name="Jungbluth S."/>
            <person name="Walsh D.A."/>
            <person name="Denef V.J."/>
            <person name="McMahon K.D."/>
            <person name="Konstantinidis K.T."/>
            <person name="Eloe-Fadrosh E.A."/>
            <person name="Kyrpides N.C."/>
            <person name="Woyke T."/>
        </authorList>
    </citation>
    <scope>NUCLEOTIDE SEQUENCE</scope>
    <source>
        <strain evidence="1">GVMAG-S-1101172-89</strain>
    </source>
</reference>
<name>A0A6C0K824_9ZZZZ</name>
<dbReference type="EMBL" id="MN740810">
    <property type="protein sequence ID" value="QHU12827.1"/>
    <property type="molecule type" value="Genomic_DNA"/>
</dbReference>
<proteinExistence type="predicted"/>
<organism evidence="1">
    <name type="scientific">viral metagenome</name>
    <dbReference type="NCBI Taxonomy" id="1070528"/>
    <lineage>
        <taxon>unclassified sequences</taxon>
        <taxon>metagenomes</taxon>
        <taxon>organismal metagenomes</taxon>
    </lineage>
</organism>